<organism evidence="2 3">
    <name type="scientific">Micromonospora carbonacea</name>
    <dbReference type="NCBI Taxonomy" id="47853"/>
    <lineage>
        <taxon>Bacteria</taxon>
        <taxon>Bacillati</taxon>
        <taxon>Actinomycetota</taxon>
        <taxon>Actinomycetes</taxon>
        <taxon>Micromonosporales</taxon>
        <taxon>Micromonosporaceae</taxon>
        <taxon>Micromonospora</taxon>
    </lineage>
</organism>
<dbReference type="EMBL" id="FMCT01000004">
    <property type="protein sequence ID" value="SCE99402.1"/>
    <property type="molecule type" value="Genomic_DNA"/>
</dbReference>
<feature type="region of interest" description="Disordered" evidence="1">
    <location>
        <begin position="73"/>
        <end position="111"/>
    </location>
</feature>
<dbReference type="Proteomes" id="UP000183585">
    <property type="component" value="Unassembled WGS sequence"/>
</dbReference>
<evidence type="ECO:0000313" key="2">
    <source>
        <dbReference type="EMBL" id="SCE99402.1"/>
    </source>
</evidence>
<evidence type="ECO:0000313" key="3">
    <source>
        <dbReference type="Proteomes" id="UP000183585"/>
    </source>
</evidence>
<keyword evidence="3" id="KW-1185">Reference proteome</keyword>
<feature type="compositionally biased region" description="Low complexity" evidence="1">
    <location>
        <begin position="9"/>
        <end position="29"/>
    </location>
</feature>
<sequence>MDSRGGRPGQVAARWGRAGGRAPHAGAGREVAGAHYAAADLIERKNMRRTLLPLAALALVLVAGGCTIEINDGTTPDLGGSSTPSESPVTDEPFGDGSSENDNVSPTAAPPAKAAALTCDQVAESELGSAKVRYNDYPDPIPLTEGRWAGEDGVVVALQPPCAIGDLTGDGAADAVRAVMLDGGGTGKFWGIVLWRNVKGAPAYVGTVDLGDRTPVEKVTISAGQAHVVYLTRPDDASMVELVIERTATYRLIDGKLEEIGYVDKPHS</sequence>
<proteinExistence type="predicted"/>
<dbReference type="AlphaFoldDB" id="A0A1C4WT66"/>
<name>A0A1C4WT66_9ACTN</name>
<reference evidence="3" key="1">
    <citation type="submission" date="2016-06" db="EMBL/GenBank/DDBJ databases">
        <authorList>
            <person name="Varghese N."/>
            <person name="Submissions Spin"/>
        </authorList>
    </citation>
    <scope>NUCLEOTIDE SEQUENCE [LARGE SCALE GENOMIC DNA]</scope>
    <source>
        <strain evidence="3">DSM 43168</strain>
    </source>
</reference>
<evidence type="ECO:0000256" key="1">
    <source>
        <dbReference type="SAM" id="MobiDB-lite"/>
    </source>
</evidence>
<gene>
    <name evidence="2" type="ORF">GA0070563_1049</name>
</gene>
<accession>A0A1C4WT66</accession>
<protein>
    <submittedName>
        <fullName evidence="2">Uncharacterized protein</fullName>
    </submittedName>
</protein>
<feature type="region of interest" description="Disordered" evidence="1">
    <location>
        <begin position="1"/>
        <end position="30"/>
    </location>
</feature>